<organism evidence="6">
    <name type="scientific">Meiothermus ruber</name>
    <dbReference type="NCBI Taxonomy" id="277"/>
    <lineage>
        <taxon>Bacteria</taxon>
        <taxon>Thermotogati</taxon>
        <taxon>Deinococcota</taxon>
        <taxon>Deinococci</taxon>
        <taxon>Thermales</taxon>
        <taxon>Thermaceae</taxon>
        <taxon>Meiothermus</taxon>
    </lineage>
</organism>
<sequence>MSKAELRRWAKEVRKNLPTGTLSQEVTQHLAGFLQEHRARHILLYSAFGSELDPAPLQRLYPAAYYLPRARSYQLEVHPLPCRLVKHKYGFWEPAPKTPKAALEVLDAVLVPGLAFDPWGHRLGYGQGFYDRFLAQLRPQTLTLGLVPEALVLPELPHDPWDVPVQFLATEQGVRPARCVTL</sequence>
<protein>
    <recommendedName>
        <fullName evidence="5">5-formyltetrahydrofolate cyclo-ligase</fullName>
        <ecNumber evidence="5">6.3.3.2</ecNumber>
    </recommendedName>
</protein>
<keyword evidence="6" id="KW-0436">Ligase</keyword>
<dbReference type="GO" id="GO:0035999">
    <property type="term" value="P:tetrahydrofolate interconversion"/>
    <property type="evidence" value="ECO:0007669"/>
    <property type="project" value="TreeGrafter"/>
</dbReference>
<accession>A0A7C3DK28</accession>
<dbReference type="NCBIfam" id="TIGR02727">
    <property type="entry name" value="MTHFS_bact"/>
    <property type="match status" value="1"/>
</dbReference>
<comment type="similarity">
    <text evidence="1 5">Belongs to the 5-formyltetrahydrofolate cyclo-ligase family.</text>
</comment>
<dbReference type="PIRSF" id="PIRSF006806">
    <property type="entry name" value="FTHF_cligase"/>
    <property type="match status" value="1"/>
</dbReference>
<evidence type="ECO:0000313" key="6">
    <source>
        <dbReference type="EMBL" id="HFG20451.1"/>
    </source>
</evidence>
<dbReference type="EC" id="6.3.3.2" evidence="5"/>
<dbReference type="EMBL" id="DSWI01000014">
    <property type="protein sequence ID" value="HFG20451.1"/>
    <property type="molecule type" value="Genomic_DNA"/>
</dbReference>
<feature type="binding site" evidence="4">
    <location>
        <begin position="3"/>
        <end position="7"/>
    </location>
    <ligand>
        <name>ATP</name>
        <dbReference type="ChEBI" id="CHEBI:30616"/>
    </ligand>
</feature>
<dbReference type="GO" id="GO:0005524">
    <property type="term" value="F:ATP binding"/>
    <property type="evidence" value="ECO:0007669"/>
    <property type="project" value="UniProtKB-KW"/>
</dbReference>
<evidence type="ECO:0000256" key="1">
    <source>
        <dbReference type="ARBA" id="ARBA00010638"/>
    </source>
</evidence>
<feature type="binding site" evidence="4">
    <location>
        <position position="51"/>
    </location>
    <ligand>
        <name>substrate</name>
    </ligand>
</feature>
<keyword evidence="5" id="KW-0479">Metal-binding</keyword>
<keyword evidence="2 4" id="KW-0547">Nucleotide-binding</keyword>
<dbReference type="SUPFAM" id="SSF100950">
    <property type="entry name" value="NagB/RpiA/CoA transferase-like"/>
    <property type="match status" value="1"/>
</dbReference>
<feature type="binding site" evidence="4">
    <location>
        <begin position="122"/>
        <end position="130"/>
    </location>
    <ligand>
        <name>ATP</name>
        <dbReference type="ChEBI" id="CHEBI:30616"/>
    </ligand>
</feature>
<comment type="caution">
    <text evidence="6">The sequence shown here is derived from an EMBL/GenBank/DDBJ whole genome shotgun (WGS) entry which is preliminary data.</text>
</comment>
<dbReference type="GO" id="GO:0046872">
    <property type="term" value="F:metal ion binding"/>
    <property type="evidence" value="ECO:0007669"/>
    <property type="project" value="UniProtKB-KW"/>
</dbReference>
<evidence type="ECO:0000256" key="3">
    <source>
        <dbReference type="ARBA" id="ARBA00022840"/>
    </source>
</evidence>
<dbReference type="GO" id="GO:0009396">
    <property type="term" value="P:folic acid-containing compound biosynthetic process"/>
    <property type="evidence" value="ECO:0007669"/>
    <property type="project" value="TreeGrafter"/>
</dbReference>
<proteinExistence type="inferred from homology"/>
<dbReference type="PANTHER" id="PTHR23407:SF1">
    <property type="entry name" value="5-FORMYLTETRAHYDROFOLATE CYCLO-LIGASE"/>
    <property type="match status" value="1"/>
</dbReference>
<dbReference type="InterPro" id="IPR002698">
    <property type="entry name" value="FTHF_cligase"/>
</dbReference>
<evidence type="ECO:0000256" key="2">
    <source>
        <dbReference type="ARBA" id="ARBA00022741"/>
    </source>
</evidence>
<dbReference type="InterPro" id="IPR024185">
    <property type="entry name" value="FTHF_cligase-like_sf"/>
</dbReference>
<name>A0A7C3DK28_MEIRU</name>
<keyword evidence="5" id="KW-0460">Magnesium</keyword>
<comment type="cofactor">
    <cofactor evidence="5">
        <name>Mg(2+)</name>
        <dbReference type="ChEBI" id="CHEBI:18420"/>
    </cofactor>
</comment>
<dbReference type="Pfam" id="PF01812">
    <property type="entry name" value="5-FTHF_cyc-lig"/>
    <property type="match status" value="1"/>
</dbReference>
<dbReference type="AlphaFoldDB" id="A0A7C3DK28"/>
<dbReference type="PANTHER" id="PTHR23407">
    <property type="entry name" value="ATPASE INHIBITOR/5-FORMYLTETRAHYDROFOLATE CYCLO-LIGASE"/>
    <property type="match status" value="1"/>
</dbReference>
<evidence type="ECO:0000256" key="4">
    <source>
        <dbReference type="PIRSR" id="PIRSR006806-1"/>
    </source>
</evidence>
<comment type="catalytic activity">
    <reaction evidence="5">
        <text>(6S)-5-formyl-5,6,7,8-tetrahydrofolate + ATP = (6R)-5,10-methenyltetrahydrofolate + ADP + phosphate</text>
        <dbReference type="Rhea" id="RHEA:10488"/>
        <dbReference type="ChEBI" id="CHEBI:30616"/>
        <dbReference type="ChEBI" id="CHEBI:43474"/>
        <dbReference type="ChEBI" id="CHEBI:57455"/>
        <dbReference type="ChEBI" id="CHEBI:57457"/>
        <dbReference type="ChEBI" id="CHEBI:456216"/>
        <dbReference type="EC" id="6.3.3.2"/>
    </reaction>
</comment>
<dbReference type="Gene3D" id="3.40.50.10420">
    <property type="entry name" value="NagB/RpiA/CoA transferase-like"/>
    <property type="match status" value="1"/>
</dbReference>
<dbReference type="GO" id="GO:0030272">
    <property type="term" value="F:5-formyltetrahydrofolate cyclo-ligase activity"/>
    <property type="evidence" value="ECO:0007669"/>
    <property type="project" value="UniProtKB-EC"/>
</dbReference>
<reference evidence="6" key="1">
    <citation type="journal article" date="2020" name="mSystems">
        <title>Genome- and Community-Level Interaction Insights into Carbon Utilization and Element Cycling Functions of Hydrothermarchaeota in Hydrothermal Sediment.</title>
        <authorList>
            <person name="Zhou Z."/>
            <person name="Liu Y."/>
            <person name="Xu W."/>
            <person name="Pan J."/>
            <person name="Luo Z.H."/>
            <person name="Li M."/>
        </authorList>
    </citation>
    <scope>NUCLEOTIDE SEQUENCE [LARGE SCALE GENOMIC DNA]</scope>
    <source>
        <strain evidence="6">SpSt-524</strain>
    </source>
</reference>
<gene>
    <name evidence="6" type="ORF">ENS82_06980</name>
</gene>
<keyword evidence="3 4" id="KW-0067">ATP-binding</keyword>
<dbReference type="InterPro" id="IPR037171">
    <property type="entry name" value="NagB/RpiA_transferase-like"/>
</dbReference>
<evidence type="ECO:0000256" key="5">
    <source>
        <dbReference type="RuleBase" id="RU361279"/>
    </source>
</evidence>